<evidence type="ECO:0000256" key="1">
    <source>
        <dbReference type="SAM" id="MobiDB-lite"/>
    </source>
</evidence>
<evidence type="ECO:0000313" key="2">
    <source>
        <dbReference type="EMBL" id="ADD40759.1"/>
    </source>
</evidence>
<evidence type="ECO:0000313" key="3">
    <source>
        <dbReference type="Proteomes" id="UP000000844"/>
    </source>
</evidence>
<dbReference type="GO" id="GO:0005509">
    <property type="term" value="F:calcium ion binding"/>
    <property type="evidence" value="ECO:0007669"/>
    <property type="project" value="InterPro"/>
</dbReference>
<sequence length="108" mass="11823">MTDNETDKDKTYDLNGDGVPDEATKIGDTTYLDWDRDGKWDAMVTPEGDIYADLDGSYRFRTKALDTDGDGKIDTLETDLDGDGVADVIEKDIDGDGKFDEISGTDGK</sequence>
<organism evidence="2 3">
    <name type="scientific">Stackebrandtia nassauensis (strain DSM 44728 / CIP 108903 / NRRL B-16338 / NBRC 102104 / LLR-40K-21)</name>
    <dbReference type="NCBI Taxonomy" id="446470"/>
    <lineage>
        <taxon>Bacteria</taxon>
        <taxon>Bacillati</taxon>
        <taxon>Actinomycetota</taxon>
        <taxon>Actinomycetes</taxon>
        <taxon>Glycomycetales</taxon>
        <taxon>Glycomycetaceae</taxon>
        <taxon>Stackebrandtia</taxon>
    </lineage>
</organism>
<dbReference type="STRING" id="446470.Snas_1049"/>
<dbReference type="HOGENOM" id="CLU_2195324_0_0_11"/>
<proteinExistence type="predicted"/>
<dbReference type="AlphaFoldDB" id="D3QA47"/>
<gene>
    <name evidence="2" type="ordered locus">Snas_1049</name>
</gene>
<accession>D3QA47</accession>
<protein>
    <submittedName>
        <fullName evidence="2">Uncharacterized protein</fullName>
    </submittedName>
</protein>
<dbReference type="SUPFAM" id="SSF103647">
    <property type="entry name" value="TSP type-3 repeat"/>
    <property type="match status" value="1"/>
</dbReference>
<dbReference type="Proteomes" id="UP000000844">
    <property type="component" value="Chromosome"/>
</dbReference>
<feature type="compositionally biased region" description="Basic and acidic residues" evidence="1">
    <location>
        <begin position="1"/>
        <end position="12"/>
    </location>
</feature>
<dbReference type="RefSeq" id="WP_013016330.1">
    <property type="nucleotide sequence ID" value="NC_013947.1"/>
</dbReference>
<dbReference type="KEGG" id="sna:Snas_1049"/>
<dbReference type="InterPro" id="IPR028974">
    <property type="entry name" value="TSP_type-3_rpt"/>
</dbReference>
<dbReference type="OrthoDB" id="3404637at2"/>
<keyword evidence="3" id="KW-1185">Reference proteome</keyword>
<dbReference type="EMBL" id="CP001778">
    <property type="protein sequence ID" value="ADD40759.1"/>
    <property type="molecule type" value="Genomic_DNA"/>
</dbReference>
<feature type="region of interest" description="Disordered" evidence="1">
    <location>
        <begin position="1"/>
        <end position="21"/>
    </location>
</feature>
<name>D3QA47_STANL</name>
<reference evidence="2 3" key="1">
    <citation type="journal article" date="2009" name="Stand. Genomic Sci.">
        <title>Complete genome sequence of Stackebrandtia nassauensis type strain (LLR-40K-21).</title>
        <authorList>
            <person name="Munk C."/>
            <person name="Lapidus A."/>
            <person name="Copeland A."/>
            <person name="Jando M."/>
            <person name="Mayilraj S."/>
            <person name="Glavina Del Rio T."/>
            <person name="Nolan M."/>
            <person name="Chen F."/>
            <person name="Lucas S."/>
            <person name="Tice H."/>
            <person name="Cheng J.F."/>
            <person name="Han C."/>
            <person name="Detter J.C."/>
            <person name="Bruce D."/>
            <person name="Goodwin L."/>
            <person name="Chain P."/>
            <person name="Pitluck S."/>
            <person name="Goker M."/>
            <person name="Ovchinikova G."/>
            <person name="Pati A."/>
            <person name="Ivanova N."/>
            <person name="Mavromatis K."/>
            <person name="Chen A."/>
            <person name="Palaniappan K."/>
            <person name="Land M."/>
            <person name="Hauser L."/>
            <person name="Chang Y.J."/>
            <person name="Jeffries C.D."/>
            <person name="Bristow J."/>
            <person name="Eisen J.A."/>
            <person name="Markowitz V."/>
            <person name="Hugenholtz P."/>
            <person name="Kyrpides N.C."/>
            <person name="Klenk H.P."/>
        </authorList>
    </citation>
    <scope>NUCLEOTIDE SEQUENCE [LARGE SCALE GENOMIC DNA]</scope>
    <source>
        <strain evidence="3">DSM 44728 / CIP 108903 / NRRL B-16338 / NBRC 102104 / LLR-40K-21</strain>
    </source>
</reference>